<keyword evidence="3" id="KW-0238">DNA-binding</keyword>
<evidence type="ECO:0000256" key="4">
    <source>
        <dbReference type="ARBA" id="ARBA00023163"/>
    </source>
</evidence>
<keyword evidence="4" id="KW-0804">Transcription</keyword>
<accession>A0A0G3BJ29</accession>
<dbReference type="Pfam" id="PF00126">
    <property type="entry name" value="HTH_1"/>
    <property type="match status" value="1"/>
</dbReference>
<keyword evidence="7" id="KW-1185">Reference proteome</keyword>
<dbReference type="PATRIC" id="fig|413882.6.peg.714"/>
<sequence length="299" mass="32878">MMRELNLDQLRTLVAVTELGSFSAAARALHLAQPTVSLHVSELETRLDTQLLVRGGRRVTPTGAGEVLVTRARQLLRDAGEAVELVRRHRDGQVARVRLGSSSGAMVHLLPRILERLDAELPGIDVQVSVARSAELMNRLFVGDVDLALVATPQAAFPGLSVSPWRDTPMMALLPARWKAPKAVTPQWLASRPLIFNEPTTLVHQQTMAWFATAGLHPTARIEMLFNEVTRRLVAAGYGAAILPFEHPSETLDGKIQVVPLRPAVTRRLAVAQRAGTVLSHAAQRVVDIVWQFRELRGR</sequence>
<evidence type="ECO:0000259" key="5">
    <source>
        <dbReference type="PROSITE" id="PS50931"/>
    </source>
</evidence>
<dbReference type="Proteomes" id="UP000035352">
    <property type="component" value="Chromosome"/>
</dbReference>
<dbReference type="PRINTS" id="PR00039">
    <property type="entry name" value="HTHLYSR"/>
</dbReference>
<feature type="domain" description="HTH lysR-type" evidence="5">
    <location>
        <begin position="5"/>
        <end position="62"/>
    </location>
</feature>
<dbReference type="AlphaFoldDB" id="A0A0G3BJ29"/>
<dbReference type="CDD" id="cd05466">
    <property type="entry name" value="PBP2_LTTR_substrate"/>
    <property type="match status" value="1"/>
</dbReference>
<dbReference type="FunFam" id="1.10.10.10:FF:000001">
    <property type="entry name" value="LysR family transcriptional regulator"/>
    <property type="match status" value="1"/>
</dbReference>
<dbReference type="Gene3D" id="1.10.10.10">
    <property type="entry name" value="Winged helix-like DNA-binding domain superfamily/Winged helix DNA-binding domain"/>
    <property type="match status" value="1"/>
</dbReference>
<dbReference type="InterPro" id="IPR036388">
    <property type="entry name" value="WH-like_DNA-bd_sf"/>
</dbReference>
<evidence type="ECO:0000256" key="3">
    <source>
        <dbReference type="ARBA" id="ARBA00023125"/>
    </source>
</evidence>
<reference evidence="6 7" key="1">
    <citation type="submission" date="2015-05" db="EMBL/GenBank/DDBJ databases">
        <authorList>
            <person name="Tang B."/>
            <person name="Yu Y."/>
        </authorList>
    </citation>
    <scope>NUCLEOTIDE SEQUENCE [LARGE SCALE GENOMIC DNA]</scope>
    <source>
        <strain evidence="6 7">DSM 7029</strain>
    </source>
</reference>
<dbReference type="RefSeq" id="WP_335337658.1">
    <property type="nucleotide sequence ID" value="NZ_CP011371.1"/>
</dbReference>
<dbReference type="SUPFAM" id="SSF53850">
    <property type="entry name" value="Periplasmic binding protein-like II"/>
    <property type="match status" value="1"/>
</dbReference>
<evidence type="ECO:0000313" key="7">
    <source>
        <dbReference type="Proteomes" id="UP000035352"/>
    </source>
</evidence>
<dbReference type="InterPro" id="IPR050950">
    <property type="entry name" value="HTH-type_LysR_regulators"/>
</dbReference>
<dbReference type="PANTHER" id="PTHR30419">
    <property type="entry name" value="HTH-TYPE TRANSCRIPTIONAL REGULATOR YBHD"/>
    <property type="match status" value="1"/>
</dbReference>
<dbReference type="InterPro" id="IPR000847">
    <property type="entry name" value="LysR_HTH_N"/>
</dbReference>
<evidence type="ECO:0000313" key="6">
    <source>
        <dbReference type="EMBL" id="AKJ27366.1"/>
    </source>
</evidence>
<protein>
    <submittedName>
        <fullName evidence="6">LysR family transcriptional regulator</fullName>
    </submittedName>
</protein>
<comment type="similarity">
    <text evidence="1">Belongs to the LysR transcriptional regulatory family.</text>
</comment>
<dbReference type="SUPFAM" id="SSF46785">
    <property type="entry name" value="Winged helix' DNA-binding domain"/>
    <property type="match status" value="1"/>
</dbReference>
<dbReference type="KEGG" id="pbh:AAW51_0675"/>
<organism evidence="6 7">
    <name type="scientific">Caldimonas brevitalea</name>
    <dbReference type="NCBI Taxonomy" id="413882"/>
    <lineage>
        <taxon>Bacteria</taxon>
        <taxon>Pseudomonadati</taxon>
        <taxon>Pseudomonadota</taxon>
        <taxon>Betaproteobacteria</taxon>
        <taxon>Burkholderiales</taxon>
        <taxon>Sphaerotilaceae</taxon>
        <taxon>Caldimonas</taxon>
    </lineage>
</organism>
<gene>
    <name evidence="6" type="ORF">AAW51_0675</name>
</gene>
<evidence type="ECO:0000256" key="1">
    <source>
        <dbReference type="ARBA" id="ARBA00009437"/>
    </source>
</evidence>
<proteinExistence type="inferred from homology"/>
<dbReference type="EMBL" id="CP011371">
    <property type="protein sequence ID" value="AKJ27366.1"/>
    <property type="molecule type" value="Genomic_DNA"/>
</dbReference>
<dbReference type="GO" id="GO:0003700">
    <property type="term" value="F:DNA-binding transcription factor activity"/>
    <property type="evidence" value="ECO:0007669"/>
    <property type="project" value="InterPro"/>
</dbReference>
<name>A0A0G3BJ29_9BURK</name>
<evidence type="ECO:0000256" key="2">
    <source>
        <dbReference type="ARBA" id="ARBA00023015"/>
    </source>
</evidence>
<dbReference type="InterPro" id="IPR005119">
    <property type="entry name" value="LysR_subst-bd"/>
</dbReference>
<dbReference type="Gene3D" id="3.40.190.290">
    <property type="match status" value="1"/>
</dbReference>
<dbReference type="Pfam" id="PF03466">
    <property type="entry name" value="LysR_substrate"/>
    <property type="match status" value="1"/>
</dbReference>
<dbReference type="InterPro" id="IPR036390">
    <property type="entry name" value="WH_DNA-bd_sf"/>
</dbReference>
<dbReference type="STRING" id="413882.AAW51_0675"/>
<keyword evidence="2" id="KW-0805">Transcription regulation</keyword>
<dbReference type="GO" id="GO:0003677">
    <property type="term" value="F:DNA binding"/>
    <property type="evidence" value="ECO:0007669"/>
    <property type="project" value="UniProtKB-KW"/>
</dbReference>
<dbReference type="GO" id="GO:0005829">
    <property type="term" value="C:cytosol"/>
    <property type="evidence" value="ECO:0007669"/>
    <property type="project" value="TreeGrafter"/>
</dbReference>
<dbReference type="PROSITE" id="PS50931">
    <property type="entry name" value="HTH_LYSR"/>
    <property type="match status" value="1"/>
</dbReference>